<gene>
    <name evidence="2" type="ORF">PPROV_000480200</name>
</gene>
<dbReference type="Proteomes" id="UP000660262">
    <property type="component" value="Unassembled WGS sequence"/>
</dbReference>
<keyword evidence="3" id="KW-1185">Reference proteome</keyword>
<sequence length="231" mass="24111">MRASRVLSSALLVATCFAVAHASTTSTTTKLALDFGSVDISLPGAGAPNTTLPAMPGSGGDVPAVNPKPVVKLLYRWNITSVDLEVTGLKESNFVAEAFTMAMSRSLPNYAVRNATATDTNKGARLRFAVTELVDGKAVKELLGTKSELDAKTAELNKVLTSKMIADALSSLGVKIETEKLTIYRGNPFTSATTLVQPKVVFEGNTTSSTARNSPGMVAFLSVTAAGALLL</sequence>
<accession>A0A830HGN3</accession>
<feature type="signal peptide" evidence="1">
    <location>
        <begin position="1"/>
        <end position="22"/>
    </location>
</feature>
<evidence type="ECO:0000313" key="2">
    <source>
        <dbReference type="EMBL" id="GHP06055.1"/>
    </source>
</evidence>
<name>A0A830HGN3_9CHLO</name>
<proteinExistence type="predicted"/>
<protein>
    <recommendedName>
        <fullName evidence="4">Chalcone-flavonone isomerase family protein</fullName>
    </recommendedName>
</protein>
<evidence type="ECO:0000256" key="1">
    <source>
        <dbReference type="SAM" id="SignalP"/>
    </source>
</evidence>
<keyword evidence="1" id="KW-0732">Signal</keyword>
<evidence type="ECO:0008006" key="4">
    <source>
        <dbReference type="Google" id="ProtNLM"/>
    </source>
</evidence>
<comment type="caution">
    <text evidence="2">The sequence shown here is derived from an EMBL/GenBank/DDBJ whole genome shotgun (WGS) entry which is preliminary data.</text>
</comment>
<evidence type="ECO:0000313" key="3">
    <source>
        <dbReference type="Proteomes" id="UP000660262"/>
    </source>
</evidence>
<organism evidence="2 3">
    <name type="scientific">Pycnococcus provasolii</name>
    <dbReference type="NCBI Taxonomy" id="41880"/>
    <lineage>
        <taxon>Eukaryota</taxon>
        <taxon>Viridiplantae</taxon>
        <taxon>Chlorophyta</taxon>
        <taxon>Pseudoscourfieldiophyceae</taxon>
        <taxon>Pseudoscourfieldiales</taxon>
        <taxon>Pycnococcaceae</taxon>
        <taxon>Pycnococcus</taxon>
    </lineage>
</organism>
<dbReference type="EMBL" id="BNJQ01000011">
    <property type="protein sequence ID" value="GHP06055.1"/>
    <property type="molecule type" value="Genomic_DNA"/>
</dbReference>
<feature type="chain" id="PRO_5032621014" description="Chalcone-flavonone isomerase family protein" evidence="1">
    <location>
        <begin position="23"/>
        <end position="231"/>
    </location>
</feature>
<dbReference type="AlphaFoldDB" id="A0A830HGN3"/>
<reference evidence="2" key="1">
    <citation type="submission" date="2020-10" db="EMBL/GenBank/DDBJ databases">
        <title>Unveiling of a novel bifunctional photoreceptor, Dualchrome1, isolated from a cosmopolitan green alga.</title>
        <authorList>
            <person name="Suzuki S."/>
            <person name="Kawachi M."/>
        </authorList>
    </citation>
    <scope>NUCLEOTIDE SEQUENCE</scope>
    <source>
        <strain evidence="2">NIES 2893</strain>
    </source>
</reference>